<evidence type="ECO:0000256" key="2">
    <source>
        <dbReference type="ARBA" id="ARBA00022525"/>
    </source>
</evidence>
<dbReference type="PANTHER" id="PTHR20914:SF9">
    <property type="entry name" value="COILED, ISOFORM A"/>
    <property type="match status" value="1"/>
</dbReference>
<feature type="domain" description="UPAR/Ly6" evidence="3">
    <location>
        <begin position="1"/>
        <end position="95"/>
    </location>
</feature>
<reference evidence="4" key="1">
    <citation type="submission" date="2015-01" db="EMBL/GenBank/DDBJ databases">
        <title>Co-option and evolution of non-olfactory courtship pheromones in a terrestrial salamander.</title>
        <authorList>
            <person name="Doty K.A."/>
            <person name="Wilburn D.B."/>
            <person name="Bowen K.E."/>
            <person name="Feldhoff P.W."/>
            <person name="Feldhoff R.C."/>
        </authorList>
    </citation>
    <scope>NUCLEOTIDE SEQUENCE</scope>
</reference>
<dbReference type="SUPFAM" id="SSF57302">
    <property type="entry name" value="Snake toxin-like"/>
    <property type="match status" value="1"/>
</dbReference>
<dbReference type="PANTHER" id="PTHR20914">
    <property type="entry name" value="LY6/PLAUR DOMAIN-CONTAINING PROTEIN 8"/>
    <property type="match status" value="1"/>
</dbReference>
<name>A0A0H4AC93_9SALA</name>
<dbReference type="Pfam" id="PF00021">
    <property type="entry name" value="UPAR_LY6"/>
    <property type="match status" value="1"/>
</dbReference>
<keyword evidence="2" id="KW-0964">Secreted</keyword>
<proteinExistence type="evidence at transcript level"/>
<dbReference type="InterPro" id="IPR016054">
    <property type="entry name" value="LY6_UPA_recep-like"/>
</dbReference>
<dbReference type="InterPro" id="IPR045860">
    <property type="entry name" value="Snake_toxin-like_sf"/>
</dbReference>
<dbReference type="InterPro" id="IPR050918">
    <property type="entry name" value="CNF-like_PLA2_Inhibitor"/>
</dbReference>
<feature type="non-terminal residue" evidence="4">
    <location>
        <position position="1"/>
    </location>
</feature>
<accession>A0A0H4AC93</accession>
<evidence type="ECO:0000256" key="1">
    <source>
        <dbReference type="ARBA" id="ARBA00004613"/>
    </source>
</evidence>
<dbReference type="Gene3D" id="2.10.60.10">
    <property type="entry name" value="CD59"/>
    <property type="match status" value="2"/>
</dbReference>
<organism evidence="4">
    <name type="scientific">Desmognathus ocoee</name>
    <name type="common">Ocoee salamander</name>
    <dbReference type="NCBI Taxonomy" id="179530"/>
    <lineage>
        <taxon>Eukaryota</taxon>
        <taxon>Metazoa</taxon>
        <taxon>Chordata</taxon>
        <taxon>Craniata</taxon>
        <taxon>Vertebrata</taxon>
        <taxon>Euteleostomi</taxon>
        <taxon>Amphibia</taxon>
        <taxon>Batrachia</taxon>
        <taxon>Caudata</taxon>
        <taxon>Salamandroidea</taxon>
        <taxon>Plethodontidae</taxon>
        <taxon>Plethodontinae</taxon>
        <taxon>Desmognathus</taxon>
    </lineage>
</organism>
<dbReference type="AlphaFoldDB" id="A0A0H4AC93"/>
<dbReference type="SMART" id="SM00134">
    <property type="entry name" value="LU"/>
    <property type="match status" value="1"/>
</dbReference>
<evidence type="ECO:0000259" key="3">
    <source>
        <dbReference type="SMART" id="SM00134"/>
    </source>
</evidence>
<dbReference type="EMBL" id="KP410961">
    <property type="protein sequence ID" value="AKN46115.1"/>
    <property type="molecule type" value="mRNA"/>
</dbReference>
<protein>
    <submittedName>
        <fullName evidence="4">Sodefrin-like factor SPF isoform VI09</fullName>
    </submittedName>
</protein>
<comment type="subcellular location">
    <subcellularLocation>
        <location evidence="1">Secreted</location>
    </subcellularLocation>
</comment>
<dbReference type="GO" id="GO:0005576">
    <property type="term" value="C:extracellular region"/>
    <property type="evidence" value="ECO:0007669"/>
    <property type="project" value="UniProtKB-SubCell"/>
</dbReference>
<sequence>LQCVTCYSFKGKDCSGKAKKCNDYETVCRTSVTQSIDNGVTTYHVYKGCGDIEEKDSIYREESKNSFHQVEVKHCNTDICNKEPMPLTPRDYTPNGVICKDCYKNHTLDCETEETVECNGELNKCLFLAGQLCTDEDSWFNCAYRHCTDVQEVEMHPYYSALPNELVQKLEITERL</sequence>
<evidence type="ECO:0000313" key="4">
    <source>
        <dbReference type="EMBL" id="AKN46115.1"/>
    </source>
</evidence>